<proteinExistence type="predicted"/>
<sequence>MNEIKRQAFEEILIEMDQRIIYSLNETPIQEREDLKQEIYKRLLEALERMEVVSLDTFIERKILEEEVNEG</sequence>
<protein>
    <submittedName>
        <fullName evidence="1">Uncharacterized protein</fullName>
    </submittedName>
</protein>
<gene>
    <name evidence="1" type="ORF">E2L03_08575</name>
</gene>
<evidence type="ECO:0000313" key="1">
    <source>
        <dbReference type="EMBL" id="TES49513.1"/>
    </source>
</evidence>
<dbReference type="Proteomes" id="UP000298210">
    <property type="component" value="Unassembled WGS sequence"/>
</dbReference>
<evidence type="ECO:0000313" key="2">
    <source>
        <dbReference type="Proteomes" id="UP000298210"/>
    </source>
</evidence>
<organism evidence="1 2">
    <name type="scientific">Shouchella lehensis</name>
    <dbReference type="NCBI Taxonomy" id="300825"/>
    <lineage>
        <taxon>Bacteria</taxon>
        <taxon>Bacillati</taxon>
        <taxon>Bacillota</taxon>
        <taxon>Bacilli</taxon>
        <taxon>Bacillales</taxon>
        <taxon>Bacillaceae</taxon>
        <taxon>Shouchella</taxon>
    </lineage>
</organism>
<accession>A0A4Y7WLT1</accession>
<name>A0A4Y7WLT1_9BACI</name>
<dbReference type="RefSeq" id="WP_134258946.1">
    <property type="nucleotide sequence ID" value="NZ_LDIM01000006.1"/>
</dbReference>
<dbReference type="EMBL" id="SNUX01000002">
    <property type="protein sequence ID" value="TES49513.1"/>
    <property type="molecule type" value="Genomic_DNA"/>
</dbReference>
<reference evidence="1 2" key="1">
    <citation type="submission" date="2019-03" db="EMBL/GenBank/DDBJ databases">
        <authorList>
            <person name="Liu G."/>
        </authorList>
    </citation>
    <scope>NUCLEOTIDE SEQUENCE [LARGE SCALE GENOMIC DNA]</scope>
    <source>
        <strain evidence="1 2">DSM 19099</strain>
    </source>
</reference>
<comment type="caution">
    <text evidence="1">The sequence shown here is derived from an EMBL/GenBank/DDBJ whole genome shotgun (WGS) entry which is preliminary data.</text>
</comment>
<dbReference type="AlphaFoldDB" id="A0A4Y7WLT1"/>